<protein>
    <submittedName>
        <fullName evidence="1">Uncharacterized protein</fullName>
    </submittedName>
</protein>
<reference evidence="1 2" key="1">
    <citation type="submission" date="2014-08" db="EMBL/GenBank/DDBJ databases">
        <title>Methylacidiphilum kamchatkense strain Kam1 draft genome sequence.</title>
        <authorList>
            <person name="Birkeland N.-K."/>
            <person name="Erikstad H.A."/>
        </authorList>
    </citation>
    <scope>NUCLEOTIDE SEQUENCE [LARGE SCALE GENOMIC DNA]</scope>
    <source>
        <strain evidence="1 2">Kam1</strain>
    </source>
</reference>
<proteinExistence type="predicted"/>
<sequence>MKIISFSLSWCILFLSLLLNPLKAQFFINGTTNNTTNFFSSSPGPTFTNGFTTGNSYFFNTLPGPTFTNGFTTGNSYFFNTLPGPTFTNGFTTGNSYFYNSPSDSTKSSTWINTRSSSGYFKEHKASSSSADYFSLGSQFDDDNDSHYYRQRFTTPRFNSQPYHLYKSYSWHDREDPFDLSSSLDDDEGSWDNDDEEE</sequence>
<comment type="caution">
    <text evidence="1">The sequence shown here is derived from an EMBL/GenBank/DDBJ whole genome shotgun (WGS) entry which is preliminary data.</text>
</comment>
<dbReference type="Proteomes" id="UP000031594">
    <property type="component" value="Unassembled WGS sequence"/>
</dbReference>
<name>A0ABR4ZZF5_9BACT</name>
<keyword evidence="2" id="KW-1185">Reference proteome</keyword>
<organism evidence="1 2">
    <name type="scientific">Methylacidiphilum kamchatkense Kam1</name>
    <dbReference type="NCBI Taxonomy" id="1202785"/>
    <lineage>
        <taxon>Bacteria</taxon>
        <taxon>Pseudomonadati</taxon>
        <taxon>Verrucomicrobiota</taxon>
        <taxon>Methylacidiphilae</taxon>
        <taxon>Methylacidiphilales</taxon>
        <taxon>Methylacidiphilaceae</taxon>
        <taxon>Methylacidiphilum (ex Ratnadevi et al. 2023)</taxon>
    </lineage>
</organism>
<accession>A0ABR4ZZF5</accession>
<gene>
    <name evidence="1" type="ORF">A946_02075</name>
</gene>
<evidence type="ECO:0000313" key="1">
    <source>
        <dbReference type="EMBL" id="KIE59479.1"/>
    </source>
</evidence>
<evidence type="ECO:0000313" key="2">
    <source>
        <dbReference type="Proteomes" id="UP000031594"/>
    </source>
</evidence>
<dbReference type="EMBL" id="JQNX01000001">
    <property type="protein sequence ID" value="KIE59479.1"/>
    <property type="molecule type" value="Genomic_DNA"/>
</dbReference>
<dbReference type="RefSeq" id="WP_039720734.1">
    <property type="nucleotide sequence ID" value="NZ_CP037899.1"/>
</dbReference>